<keyword evidence="2" id="KW-0812">Transmembrane</keyword>
<evidence type="ECO:0008006" key="5">
    <source>
        <dbReference type="Google" id="ProtNLM"/>
    </source>
</evidence>
<evidence type="ECO:0000313" key="3">
    <source>
        <dbReference type="EMBL" id="KAF6815620.1"/>
    </source>
</evidence>
<evidence type="ECO:0000256" key="2">
    <source>
        <dbReference type="SAM" id="Phobius"/>
    </source>
</evidence>
<comment type="caution">
    <text evidence="3">The sequence shown here is derived from an EMBL/GenBank/DDBJ whole genome shotgun (WGS) entry which is preliminary data.</text>
</comment>
<dbReference type="EMBL" id="WIGO01000353">
    <property type="protein sequence ID" value="KAF6815620.1"/>
    <property type="molecule type" value="Genomic_DNA"/>
</dbReference>
<dbReference type="SUPFAM" id="SSF89372">
    <property type="entry name" value="Fucose-specific lectin"/>
    <property type="match status" value="1"/>
</dbReference>
<feature type="compositionally biased region" description="Polar residues" evidence="1">
    <location>
        <begin position="65"/>
        <end position="85"/>
    </location>
</feature>
<dbReference type="Gene3D" id="2.120.10.70">
    <property type="entry name" value="Fucose-specific lectin"/>
    <property type="match status" value="1"/>
</dbReference>
<evidence type="ECO:0000256" key="1">
    <source>
        <dbReference type="SAM" id="MobiDB-lite"/>
    </source>
</evidence>
<evidence type="ECO:0000313" key="4">
    <source>
        <dbReference type="Proteomes" id="UP000654918"/>
    </source>
</evidence>
<name>A0A8H6JMA3_9PEZI</name>
<protein>
    <recommendedName>
        <fullName evidence="5">Fucose-specific lectin</fullName>
    </recommendedName>
</protein>
<keyword evidence="2" id="KW-1133">Transmembrane helix</keyword>
<gene>
    <name evidence="3" type="ORF">CPLU01_14085</name>
</gene>
<feature type="region of interest" description="Disordered" evidence="1">
    <location>
        <begin position="126"/>
        <end position="161"/>
    </location>
</feature>
<accession>A0A8H6JMA3</accession>
<feature type="compositionally biased region" description="Gly residues" evidence="1">
    <location>
        <begin position="135"/>
        <end position="161"/>
    </location>
</feature>
<organism evidence="3 4">
    <name type="scientific">Colletotrichum plurivorum</name>
    <dbReference type="NCBI Taxonomy" id="2175906"/>
    <lineage>
        <taxon>Eukaryota</taxon>
        <taxon>Fungi</taxon>
        <taxon>Dikarya</taxon>
        <taxon>Ascomycota</taxon>
        <taxon>Pezizomycotina</taxon>
        <taxon>Sordariomycetes</taxon>
        <taxon>Hypocreomycetidae</taxon>
        <taxon>Glomerellales</taxon>
        <taxon>Glomerellaceae</taxon>
        <taxon>Colletotrichum</taxon>
        <taxon>Colletotrichum orchidearum species complex</taxon>
    </lineage>
</organism>
<dbReference type="Proteomes" id="UP000654918">
    <property type="component" value="Unassembled WGS sequence"/>
</dbReference>
<keyword evidence="2" id="KW-0472">Membrane</keyword>
<keyword evidence="4" id="KW-1185">Reference proteome</keyword>
<feature type="region of interest" description="Disordered" evidence="1">
    <location>
        <begin position="1"/>
        <end position="45"/>
    </location>
</feature>
<proteinExistence type="predicted"/>
<feature type="transmembrane region" description="Helical" evidence="2">
    <location>
        <begin position="92"/>
        <end position="115"/>
    </location>
</feature>
<reference evidence="3" key="1">
    <citation type="journal article" date="2020" name="Phytopathology">
        <title>Genome Sequence Resources of Colletotrichum truncatum, C. plurivorum, C. musicola, and C. sojae: Four Species Pathogenic to Soybean (Glycine max).</title>
        <authorList>
            <person name="Rogerio F."/>
            <person name="Boufleur T.R."/>
            <person name="Ciampi-Guillardi M."/>
            <person name="Sukno S.A."/>
            <person name="Thon M.R."/>
            <person name="Massola Junior N.S."/>
            <person name="Baroncelli R."/>
        </authorList>
    </citation>
    <scope>NUCLEOTIDE SEQUENCE</scope>
    <source>
        <strain evidence="3">LFN00145</strain>
    </source>
</reference>
<sequence>MDPPPRTPQQPGLEVRYDTTPPTSVDDNSRPGDWSHPPHDGHSYTSPAVEQKILAIHNGYEPISHQAQNYTDGGGSSTLENQRGTSPPRRPWLLLALGGLVVFVLAGVIGGVAGWRVTADLNQRPAGDSNPGALDGDGSGGDGGGAGTGTGTGGGKTSGGGITVSGNATQIMQNSALAAVGWRIGSDFTVQLFFQGPDSRLRRLQYTTLYNNWTAPIDMDAAPRAGAPLGASQLWIVPDPTLPGIPQAELFYIGSLDKILGINWRDGYARAGLGDSINGLMYRTDNSGTQMAAYWPSMVVQASNGDVMDVTWNYESGFQAPKRIGVTASPGTALVMLPRESLHSAGDPNPASSARIVYRDTNGKLRNFDRSAAGLEQVSSGELPVTVDANFTMGGFAVARLDSDGKRSLSVNTWILYQDSKTGNISYVYEDDASGWKGPKTDPVFDGADKATHIACVTAASAKVPQVPLEGSHDLSHCFFQVDKKLKHVHFDGKSWEDMGIIPVP</sequence>
<feature type="region of interest" description="Disordered" evidence="1">
    <location>
        <begin position="65"/>
        <end position="87"/>
    </location>
</feature>
<dbReference type="AlphaFoldDB" id="A0A8H6JMA3"/>